<dbReference type="InterPro" id="IPR024548">
    <property type="entry name" value="Cu2_monoox_C"/>
</dbReference>
<accession>A0AAE0S7A6</accession>
<dbReference type="GO" id="GO:0042420">
    <property type="term" value="P:dopamine catabolic process"/>
    <property type="evidence" value="ECO:0007669"/>
    <property type="project" value="TreeGrafter"/>
</dbReference>
<sequence>MTEIKVFGIFQHSHLLGTAIKTRHFRNGRELPPVATEPHYDFDFQETRILIEEISVRHGDKFVVECTYDSTGRTAPTLGGLSTRDEMCISNLFYYPKIPLKRCISTPTYDSISPSLSKMSILHAYNWTSPHDREIFKQKLRESSIRHICQGSNMIPQTLIYTFKENTTEYVPPASSACP</sequence>
<comment type="caution">
    <text evidence="5">The sequence shown here is derived from an EMBL/GenBank/DDBJ whole genome shotgun (WGS) entry which is preliminary data.</text>
</comment>
<reference evidence="5" key="1">
    <citation type="journal article" date="2021" name="Genome Biol. Evol.">
        <title>A High-Quality Reference Genome for a Parasitic Bivalve with Doubly Uniparental Inheritance (Bivalvia: Unionida).</title>
        <authorList>
            <person name="Smith C.H."/>
        </authorList>
    </citation>
    <scope>NUCLEOTIDE SEQUENCE</scope>
    <source>
        <strain evidence="5">CHS0354</strain>
    </source>
</reference>
<evidence type="ECO:0000256" key="1">
    <source>
        <dbReference type="ARBA" id="ARBA00010676"/>
    </source>
</evidence>
<dbReference type="PANTHER" id="PTHR10157:SF23">
    <property type="entry name" value="MOXD1 HOMOLOG 1"/>
    <property type="match status" value="1"/>
</dbReference>
<dbReference type="InterPro" id="IPR008977">
    <property type="entry name" value="PHM/PNGase_F_dom_sf"/>
</dbReference>
<evidence type="ECO:0000256" key="2">
    <source>
        <dbReference type="ARBA" id="ARBA00023157"/>
    </source>
</evidence>
<dbReference type="InterPro" id="IPR014784">
    <property type="entry name" value="Cu2_ascorb_mOase-like_C"/>
</dbReference>
<evidence type="ECO:0000256" key="3">
    <source>
        <dbReference type="ARBA" id="ARBA00023180"/>
    </source>
</evidence>
<dbReference type="GO" id="GO:0004500">
    <property type="term" value="F:dopamine beta-monooxygenase activity"/>
    <property type="evidence" value="ECO:0007669"/>
    <property type="project" value="InterPro"/>
</dbReference>
<evidence type="ECO:0000313" key="5">
    <source>
        <dbReference type="EMBL" id="KAK3586459.1"/>
    </source>
</evidence>
<dbReference type="GO" id="GO:0006589">
    <property type="term" value="P:octopamine biosynthetic process"/>
    <property type="evidence" value="ECO:0007669"/>
    <property type="project" value="TreeGrafter"/>
</dbReference>
<evidence type="ECO:0000259" key="4">
    <source>
        <dbReference type="Pfam" id="PF03712"/>
    </source>
</evidence>
<dbReference type="EMBL" id="JAEAOA010000175">
    <property type="protein sequence ID" value="KAK3586459.1"/>
    <property type="molecule type" value="Genomic_DNA"/>
</dbReference>
<dbReference type="Proteomes" id="UP001195483">
    <property type="component" value="Unassembled WGS sequence"/>
</dbReference>
<reference evidence="5" key="3">
    <citation type="submission" date="2023-05" db="EMBL/GenBank/DDBJ databases">
        <authorList>
            <person name="Smith C.H."/>
        </authorList>
    </citation>
    <scope>NUCLEOTIDE SEQUENCE</scope>
    <source>
        <strain evidence="5">CHS0354</strain>
        <tissue evidence="5">Mantle</tissue>
    </source>
</reference>
<proteinExistence type="inferred from homology"/>
<keyword evidence="6" id="KW-1185">Reference proteome</keyword>
<keyword evidence="2" id="KW-1015">Disulfide bond</keyword>
<dbReference type="SUPFAM" id="SSF49742">
    <property type="entry name" value="PHM/PNGase F"/>
    <property type="match status" value="1"/>
</dbReference>
<dbReference type="Pfam" id="PF03712">
    <property type="entry name" value="Cu2_monoox_C"/>
    <property type="match status" value="1"/>
</dbReference>
<dbReference type="GO" id="GO:0042421">
    <property type="term" value="P:norepinephrine biosynthetic process"/>
    <property type="evidence" value="ECO:0007669"/>
    <property type="project" value="TreeGrafter"/>
</dbReference>
<organism evidence="5 6">
    <name type="scientific">Potamilus streckersoni</name>
    <dbReference type="NCBI Taxonomy" id="2493646"/>
    <lineage>
        <taxon>Eukaryota</taxon>
        <taxon>Metazoa</taxon>
        <taxon>Spiralia</taxon>
        <taxon>Lophotrochozoa</taxon>
        <taxon>Mollusca</taxon>
        <taxon>Bivalvia</taxon>
        <taxon>Autobranchia</taxon>
        <taxon>Heteroconchia</taxon>
        <taxon>Palaeoheterodonta</taxon>
        <taxon>Unionida</taxon>
        <taxon>Unionoidea</taxon>
        <taxon>Unionidae</taxon>
        <taxon>Ambleminae</taxon>
        <taxon>Lampsilini</taxon>
        <taxon>Potamilus</taxon>
    </lineage>
</organism>
<dbReference type="PANTHER" id="PTHR10157">
    <property type="entry name" value="DOPAMINE BETA HYDROXYLASE RELATED"/>
    <property type="match status" value="1"/>
</dbReference>
<dbReference type="GO" id="GO:0030667">
    <property type="term" value="C:secretory granule membrane"/>
    <property type="evidence" value="ECO:0007669"/>
    <property type="project" value="TreeGrafter"/>
</dbReference>
<keyword evidence="3" id="KW-0325">Glycoprotein</keyword>
<dbReference type="AlphaFoldDB" id="A0AAE0S7A6"/>
<comment type="similarity">
    <text evidence="1">Belongs to the copper type II ascorbate-dependent monooxygenase family.</text>
</comment>
<dbReference type="GO" id="GO:0005615">
    <property type="term" value="C:extracellular space"/>
    <property type="evidence" value="ECO:0007669"/>
    <property type="project" value="TreeGrafter"/>
</dbReference>
<evidence type="ECO:0000313" key="6">
    <source>
        <dbReference type="Proteomes" id="UP001195483"/>
    </source>
</evidence>
<protein>
    <recommendedName>
        <fullName evidence="4">Copper type II ascorbate-dependent monooxygenase C-terminal domain-containing protein</fullName>
    </recommendedName>
</protein>
<gene>
    <name evidence="5" type="ORF">CHS0354_001843</name>
</gene>
<feature type="domain" description="Copper type II ascorbate-dependent monooxygenase C-terminal" evidence="4">
    <location>
        <begin position="3"/>
        <end position="107"/>
    </location>
</feature>
<reference evidence="5" key="2">
    <citation type="journal article" date="2021" name="Genome Biol. Evol.">
        <title>Developing a high-quality reference genome for a parasitic bivalve with doubly uniparental inheritance (Bivalvia: Unionida).</title>
        <authorList>
            <person name="Smith C.H."/>
        </authorList>
    </citation>
    <scope>NUCLEOTIDE SEQUENCE</scope>
    <source>
        <strain evidence="5">CHS0354</strain>
        <tissue evidence="5">Mantle</tissue>
    </source>
</reference>
<dbReference type="FunFam" id="2.60.120.230:FF:000001">
    <property type="entry name" value="Monooxygenase, DBH-like 1"/>
    <property type="match status" value="1"/>
</dbReference>
<name>A0AAE0S7A6_9BIVA</name>
<dbReference type="Gene3D" id="2.60.120.230">
    <property type="match status" value="1"/>
</dbReference>
<dbReference type="InterPro" id="IPR000945">
    <property type="entry name" value="DBH-like"/>
</dbReference>